<evidence type="ECO:0000256" key="6">
    <source>
        <dbReference type="ARBA" id="ARBA00023014"/>
    </source>
</evidence>
<evidence type="ECO:0000256" key="7">
    <source>
        <dbReference type="ARBA" id="ARBA00039386"/>
    </source>
</evidence>
<evidence type="ECO:0000313" key="11">
    <source>
        <dbReference type="Proteomes" id="UP000001803"/>
    </source>
</evidence>
<dbReference type="EMBL" id="CP001357">
    <property type="protein sequence ID" value="ACN83307.1"/>
    <property type="molecule type" value="Genomic_DNA"/>
</dbReference>
<keyword evidence="11" id="KW-1185">Reference proteome</keyword>
<organism evidence="10 11">
    <name type="scientific">Brachyspira hyodysenteriae (strain ATCC 49526 / WA1)</name>
    <dbReference type="NCBI Taxonomy" id="565034"/>
    <lineage>
        <taxon>Bacteria</taxon>
        <taxon>Pseudomonadati</taxon>
        <taxon>Spirochaetota</taxon>
        <taxon>Spirochaetia</taxon>
        <taxon>Brachyspirales</taxon>
        <taxon>Brachyspiraceae</taxon>
        <taxon>Brachyspira</taxon>
    </lineage>
</organism>
<dbReference type="Gene3D" id="1.10.10.1100">
    <property type="entry name" value="BFD-like [2Fe-2S]-binding domain"/>
    <property type="match status" value="1"/>
</dbReference>
<dbReference type="STRING" id="565034.BHWA1_00814"/>
<accession>A0A3B6VAP6</accession>
<keyword evidence="5" id="KW-0408">Iron</keyword>
<dbReference type="GO" id="GO:0046872">
    <property type="term" value="F:metal ion binding"/>
    <property type="evidence" value="ECO:0007669"/>
    <property type="project" value="UniProtKB-KW"/>
</dbReference>
<dbReference type="GO" id="GO:0051537">
    <property type="term" value="F:2 iron, 2 sulfur cluster binding"/>
    <property type="evidence" value="ECO:0007669"/>
    <property type="project" value="UniProtKB-KW"/>
</dbReference>
<evidence type="ECO:0000256" key="4">
    <source>
        <dbReference type="ARBA" id="ARBA00022982"/>
    </source>
</evidence>
<keyword evidence="3" id="KW-0479">Metal-binding</keyword>
<protein>
    <recommendedName>
        <fullName evidence="7">Bacterioferritin-associated ferredoxin</fullName>
    </recommendedName>
</protein>
<name>A0A3B6VAP6_BRAHW</name>
<evidence type="ECO:0000259" key="9">
    <source>
        <dbReference type="Pfam" id="PF04324"/>
    </source>
</evidence>
<dbReference type="AlphaFoldDB" id="A0A3B6VAP6"/>
<dbReference type="InterPro" id="IPR052371">
    <property type="entry name" value="BFD-associated_ferredoxin"/>
</dbReference>
<evidence type="ECO:0000256" key="2">
    <source>
        <dbReference type="ARBA" id="ARBA00022714"/>
    </source>
</evidence>
<keyword evidence="4" id="KW-0249">Electron transport</keyword>
<proteinExistence type="inferred from homology"/>
<keyword evidence="1" id="KW-0813">Transport</keyword>
<sequence>MAVTENQIRDAIKSKKLKTVEEVSNATKAGTGCGGCQVAIKQILDEMNK</sequence>
<dbReference type="InterPro" id="IPR007419">
    <property type="entry name" value="BFD-like_2Fe2S-bd_dom"/>
</dbReference>
<dbReference type="Pfam" id="PF04324">
    <property type="entry name" value="Fer2_BFD"/>
    <property type="match status" value="1"/>
</dbReference>
<gene>
    <name evidence="10" type="ordered locus">BHWA1_00814</name>
</gene>
<dbReference type="Proteomes" id="UP000001803">
    <property type="component" value="Chromosome"/>
</dbReference>
<keyword evidence="6" id="KW-0411">Iron-sulfur</keyword>
<evidence type="ECO:0000313" key="10">
    <source>
        <dbReference type="EMBL" id="ACN83307.1"/>
    </source>
</evidence>
<comment type="similarity">
    <text evidence="8">Belongs to the Bfd family.</text>
</comment>
<dbReference type="InterPro" id="IPR041854">
    <property type="entry name" value="BFD-like_2Fe2S-bd_dom_sf"/>
</dbReference>
<feature type="domain" description="BFD-like [2Fe-2S]-binding" evidence="9">
    <location>
        <begin position="2"/>
        <end position="46"/>
    </location>
</feature>
<evidence type="ECO:0000256" key="5">
    <source>
        <dbReference type="ARBA" id="ARBA00023004"/>
    </source>
</evidence>
<keyword evidence="2" id="KW-0001">2Fe-2S</keyword>
<evidence type="ECO:0000256" key="3">
    <source>
        <dbReference type="ARBA" id="ARBA00022723"/>
    </source>
</evidence>
<evidence type="ECO:0000256" key="8">
    <source>
        <dbReference type="ARBA" id="ARBA00046332"/>
    </source>
</evidence>
<evidence type="ECO:0000256" key="1">
    <source>
        <dbReference type="ARBA" id="ARBA00022448"/>
    </source>
</evidence>
<dbReference type="PANTHER" id="PTHR37424:SF1">
    <property type="entry name" value="BACTERIOFERRITIN-ASSOCIATED FERREDOXIN"/>
    <property type="match status" value="1"/>
</dbReference>
<dbReference type="PANTHER" id="PTHR37424">
    <property type="entry name" value="BACTERIOFERRITIN-ASSOCIATED FERREDOXIN"/>
    <property type="match status" value="1"/>
</dbReference>
<dbReference type="KEGG" id="bhy:BHWA1_00814"/>
<reference evidence="10 11" key="1">
    <citation type="journal article" date="2009" name="PLoS ONE">
        <title>Genome sequence of the pathogenic intestinal spirochete Brachyspira hyodysenteriae reveals adaptations to its lifestyle in the porcine large intestine.</title>
        <authorList>
            <person name="Bellgard M.I."/>
            <person name="Wanchanthuek P."/>
            <person name="La T."/>
            <person name="Ryan K."/>
            <person name="Moolhuijzen P."/>
            <person name="Albertyn Z."/>
            <person name="Shaban B."/>
            <person name="Motro Y."/>
            <person name="Dunn D.S."/>
            <person name="Schibeci D."/>
            <person name="Hunter A."/>
            <person name="Barrero R."/>
            <person name="Phillips N.D."/>
            <person name="Hampson D.J."/>
        </authorList>
    </citation>
    <scope>NUCLEOTIDE SEQUENCE [LARGE SCALE GENOMIC DNA]</scope>
    <source>
        <strain evidence="11">ATCC 49526 / WA1</strain>
    </source>
</reference>